<organism evidence="5 8">
    <name type="scientific">Allgaiera indica</name>
    <dbReference type="NCBI Taxonomy" id="765699"/>
    <lineage>
        <taxon>Bacteria</taxon>
        <taxon>Pseudomonadati</taxon>
        <taxon>Pseudomonadota</taxon>
        <taxon>Alphaproteobacteria</taxon>
        <taxon>Rhodobacterales</taxon>
        <taxon>Paracoccaceae</taxon>
        <taxon>Allgaiera</taxon>
    </lineage>
</organism>
<dbReference type="Proteomes" id="UP000199541">
    <property type="component" value="Unassembled WGS sequence"/>
</dbReference>
<evidence type="ECO:0000256" key="4">
    <source>
        <dbReference type="RuleBase" id="RU361279"/>
    </source>
</evidence>
<evidence type="ECO:0000256" key="1">
    <source>
        <dbReference type="ARBA" id="ARBA00010638"/>
    </source>
</evidence>
<dbReference type="AlphaFoldDB" id="A0AAN4UU08"/>
<dbReference type="InterPro" id="IPR024185">
    <property type="entry name" value="FTHF_cligase-like_sf"/>
</dbReference>
<dbReference type="Pfam" id="PF01812">
    <property type="entry name" value="5-FTHF_cyc-lig"/>
    <property type="match status" value="1"/>
</dbReference>
<keyword evidence="4" id="KW-0460">Magnesium</keyword>
<dbReference type="PANTHER" id="PTHR23407:SF1">
    <property type="entry name" value="5-FORMYLTETRAHYDROFOLATE CYCLO-LIGASE"/>
    <property type="match status" value="1"/>
</dbReference>
<dbReference type="RefSeq" id="WP_035847069.1">
    <property type="nucleotide sequence ID" value="NZ_BNAB01000014.1"/>
</dbReference>
<evidence type="ECO:0000313" key="6">
    <source>
        <dbReference type="EMBL" id="SDX35780.1"/>
    </source>
</evidence>
<evidence type="ECO:0000313" key="8">
    <source>
        <dbReference type="Proteomes" id="UP000634647"/>
    </source>
</evidence>
<reference evidence="6 7" key="2">
    <citation type="submission" date="2016-10" db="EMBL/GenBank/DDBJ databases">
        <authorList>
            <person name="Varghese N."/>
            <person name="Submissions S."/>
        </authorList>
    </citation>
    <scope>NUCLEOTIDE SEQUENCE [LARGE SCALE GENOMIC DNA]</scope>
    <source>
        <strain evidence="6 7">DSM 24802</strain>
    </source>
</reference>
<dbReference type="NCBIfam" id="TIGR02727">
    <property type="entry name" value="MTHFS_bact"/>
    <property type="match status" value="1"/>
</dbReference>
<evidence type="ECO:0000313" key="5">
    <source>
        <dbReference type="EMBL" id="GHE03912.1"/>
    </source>
</evidence>
<comment type="cofactor">
    <cofactor evidence="4">
        <name>Mg(2+)</name>
        <dbReference type="ChEBI" id="CHEBI:18420"/>
    </cofactor>
</comment>
<keyword evidence="3 4" id="KW-0067">ATP-binding</keyword>
<gene>
    <name evidence="5" type="ORF">GCM10008024_29000</name>
    <name evidence="6" type="ORF">SAMN05444006_11481</name>
</gene>
<dbReference type="EC" id="6.3.3.2" evidence="4"/>
<dbReference type="GO" id="GO:0030272">
    <property type="term" value="F:5-formyltetrahydrofolate cyclo-ligase activity"/>
    <property type="evidence" value="ECO:0007669"/>
    <property type="project" value="UniProtKB-EC"/>
</dbReference>
<name>A0AAN4UU08_9RHOB</name>
<dbReference type="GO" id="GO:0046872">
    <property type="term" value="F:metal ion binding"/>
    <property type="evidence" value="ECO:0007669"/>
    <property type="project" value="UniProtKB-KW"/>
</dbReference>
<dbReference type="EMBL" id="BNAB01000014">
    <property type="protein sequence ID" value="GHE03912.1"/>
    <property type="molecule type" value="Genomic_DNA"/>
</dbReference>
<keyword evidence="4" id="KW-0479">Metal-binding</keyword>
<reference evidence="5" key="3">
    <citation type="submission" date="2023-06" db="EMBL/GenBank/DDBJ databases">
        <authorList>
            <person name="Sun Q."/>
            <person name="Zhou Y."/>
        </authorList>
    </citation>
    <scope>NUCLEOTIDE SEQUENCE</scope>
    <source>
        <strain evidence="5">CGMCC 1.10859</strain>
    </source>
</reference>
<reference evidence="5" key="1">
    <citation type="journal article" date="2014" name="Int. J. Syst. Evol. Microbiol.">
        <title>Complete genome sequence of Corynebacterium casei LMG S-19264T (=DSM 44701T), isolated from a smear-ripened cheese.</title>
        <authorList>
            <consortium name="US DOE Joint Genome Institute (JGI-PGF)"/>
            <person name="Walter F."/>
            <person name="Albersmeier A."/>
            <person name="Kalinowski J."/>
            <person name="Ruckert C."/>
        </authorList>
    </citation>
    <scope>NUCLEOTIDE SEQUENCE</scope>
    <source>
        <strain evidence="5">CGMCC 1.10859</strain>
    </source>
</reference>
<dbReference type="GO" id="GO:0009396">
    <property type="term" value="P:folic acid-containing compound biosynthetic process"/>
    <property type="evidence" value="ECO:0007669"/>
    <property type="project" value="TreeGrafter"/>
</dbReference>
<keyword evidence="7" id="KW-1185">Reference proteome</keyword>
<dbReference type="GO" id="GO:0035999">
    <property type="term" value="P:tetrahydrofolate interconversion"/>
    <property type="evidence" value="ECO:0007669"/>
    <property type="project" value="TreeGrafter"/>
</dbReference>
<keyword evidence="2 4" id="KW-0547">Nucleotide-binding</keyword>
<comment type="catalytic activity">
    <reaction evidence="4">
        <text>(6S)-5-formyl-5,6,7,8-tetrahydrofolate + ATP = (6R)-5,10-methenyltetrahydrofolate + ADP + phosphate</text>
        <dbReference type="Rhea" id="RHEA:10488"/>
        <dbReference type="ChEBI" id="CHEBI:30616"/>
        <dbReference type="ChEBI" id="CHEBI:43474"/>
        <dbReference type="ChEBI" id="CHEBI:57455"/>
        <dbReference type="ChEBI" id="CHEBI:57457"/>
        <dbReference type="ChEBI" id="CHEBI:456216"/>
        <dbReference type="EC" id="6.3.3.2"/>
    </reaction>
</comment>
<dbReference type="Gene3D" id="3.40.50.10420">
    <property type="entry name" value="NagB/RpiA/CoA transferase-like"/>
    <property type="match status" value="1"/>
</dbReference>
<evidence type="ECO:0000256" key="2">
    <source>
        <dbReference type="ARBA" id="ARBA00022741"/>
    </source>
</evidence>
<dbReference type="SUPFAM" id="SSF100950">
    <property type="entry name" value="NagB/RpiA/CoA transferase-like"/>
    <property type="match status" value="1"/>
</dbReference>
<protein>
    <recommendedName>
        <fullName evidence="4">5-formyltetrahydrofolate cyclo-ligase</fullName>
        <ecNumber evidence="4">6.3.3.2</ecNumber>
    </recommendedName>
</protein>
<comment type="similarity">
    <text evidence="1 4">Belongs to the 5-formyltetrahydrofolate cyclo-ligase family.</text>
</comment>
<comment type="caution">
    <text evidence="5">The sequence shown here is derived from an EMBL/GenBank/DDBJ whole genome shotgun (WGS) entry which is preliminary data.</text>
</comment>
<accession>A0AAN4UU08</accession>
<proteinExistence type="inferred from homology"/>
<evidence type="ECO:0000313" key="7">
    <source>
        <dbReference type="Proteomes" id="UP000199541"/>
    </source>
</evidence>
<dbReference type="InterPro" id="IPR002698">
    <property type="entry name" value="FTHF_cligase"/>
</dbReference>
<dbReference type="InterPro" id="IPR037171">
    <property type="entry name" value="NagB/RpiA_transferase-like"/>
</dbReference>
<dbReference type="PANTHER" id="PTHR23407">
    <property type="entry name" value="ATPASE INHIBITOR/5-FORMYLTETRAHYDROFOLATE CYCLO-LIGASE"/>
    <property type="match status" value="1"/>
</dbReference>
<dbReference type="Proteomes" id="UP000634647">
    <property type="component" value="Unassembled WGS sequence"/>
</dbReference>
<sequence>MNDDDIADGGSGGSYASPPCFWHELDPSQGGLPAEPDAQQARDVARWRKAERIRLLDARAALPLAVREAAAAAIAAHLDRVIGDVAGKVVSAYWPIRSELDLRPWLATLIARGAVAALPLVVEKAAPLRFRAWAPGVRMTRGFWNIPVPAEGDWLTPDILISPVVGHDADCYRLGYGGGYFDRTLAVAGPGARAYGVGLAASRIATIYPQPHDIPMRAVVTETGVCQPSAR</sequence>
<dbReference type="EMBL" id="FNOB01000014">
    <property type="protein sequence ID" value="SDX35780.1"/>
    <property type="molecule type" value="Genomic_DNA"/>
</dbReference>
<dbReference type="GO" id="GO:0005524">
    <property type="term" value="F:ATP binding"/>
    <property type="evidence" value="ECO:0007669"/>
    <property type="project" value="UniProtKB-KW"/>
</dbReference>
<evidence type="ECO:0000256" key="3">
    <source>
        <dbReference type="ARBA" id="ARBA00022840"/>
    </source>
</evidence>